<comment type="subcellular location">
    <subcellularLocation>
        <location evidence="5">Cell membrane</location>
        <topology evidence="5">Multi-pass membrane protein</topology>
    </subcellularLocation>
    <subcellularLocation>
        <location evidence="1">Membrane</location>
        <topology evidence="1">Multi-pass membrane protein</topology>
    </subcellularLocation>
</comment>
<evidence type="ECO:0000313" key="6">
    <source>
        <dbReference type="EMBL" id="WNQ10437.1"/>
    </source>
</evidence>
<dbReference type="GO" id="GO:0009977">
    <property type="term" value="F:proton motive force dependent protein transmembrane transporter activity"/>
    <property type="evidence" value="ECO:0007669"/>
    <property type="project" value="TreeGrafter"/>
</dbReference>
<feature type="transmembrane region" description="Helical" evidence="5">
    <location>
        <begin position="213"/>
        <end position="234"/>
    </location>
</feature>
<evidence type="ECO:0000313" key="7">
    <source>
        <dbReference type="Proteomes" id="UP001305702"/>
    </source>
</evidence>
<dbReference type="KEGG" id="paun:MJA45_22895"/>
<evidence type="ECO:0000256" key="4">
    <source>
        <dbReference type="ARBA" id="ARBA00023136"/>
    </source>
</evidence>
<protein>
    <recommendedName>
        <fullName evidence="5">Sec-independent protein translocase protein TatC</fullName>
    </recommendedName>
</protein>
<organism evidence="6 7">
    <name type="scientific">Paenibacillus aurantius</name>
    <dbReference type="NCBI Taxonomy" id="2918900"/>
    <lineage>
        <taxon>Bacteria</taxon>
        <taxon>Bacillati</taxon>
        <taxon>Bacillota</taxon>
        <taxon>Bacilli</taxon>
        <taxon>Bacillales</taxon>
        <taxon>Paenibacillaceae</taxon>
        <taxon>Paenibacillus</taxon>
    </lineage>
</organism>
<dbReference type="PANTHER" id="PTHR30371:SF0">
    <property type="entry name" value="SEC-INDEPENDENT PROTEIN TRANSLOCASE PROTEIN TATC, CHLOROPLASTIC-RELATED"/>
    <property type="match status" value="1"/>
</dbReference>
<dbReference type="GO" id="GO:0033281">
    <property type="term" value="C:TAT protein transport complex"/>
    <property type="evidence" value="ECO:0007669"/>
    <property type="project" value="UniProtKB-UniRule"/>
</dbReference>
<dbReference type="RefSeq" id="WP_315604211.1">
    <property type="nucleotide sequence ID" value="NZ_CP130318.1"/>
</dbReference>
<feature type="transmembrane region" description="Helical" evidence="5">
    <location>
        <begin position="21"/>
        <end position="41"/>
    </location>
</feature>
<reference evidence="6 7" key="1">
    <citation type="submission" date="2022-02" db="EMBL/GenBank/DDBJ databases">
        <title>Paenibacillus sp. MBLB1776 Whole Genome Shotgun Sequencing.</title>
        <authorList>
            <person name="Hwang C.Y."/>
            <person name="Cho E.-S."/>
            <person name="Seo M.-J."/>
        </authorList>
    </citation>
    <scope>NUCLEOTIDE SEQUENCE [LARGE SCALE GENOMIC DNA]</scope>
    <source>
        <strain evidence="6 7">MBLB1776</strain>
    </source>
</reference>
<keyword evidence="5" id="KW-0653">Protein transport</keyword>
<dbReference type="AlphaFoldDB" id="A0AA96RE30"/>
<dbReference type="InterPro" id="IPR019820">
    <property type="entry name" value="Sec-indep_translocase_CS"/>
</dbReference>
<dbReference type="Proteomes" id="UP001305702">
    <property type="component" value="Chromosome"/>
</dbReference>
<dbReference type="PROSITE" id="PS01218">
    <property type="entry name" value="TATC"/>
    <property type="match status" value="1"/>
</dbReference>
<keyword evidence="7" id="KW-1185">Reference proteome</keyword>
<evidence type="ECO:0000256" key="5">
    <source>
        <dbReference type="HAMAP-Rule" id="MF_00902"/>
    </source>
</evidence>
<feature type="transmembrane region" description="Helical" evidence="5">
    <location>
        <begin position="109"/>
        <end position="132"/>
    </location>
</feature>
<dbReference type="InterPro" id="IPR002033">
    <property type="entry name" value="TatC"/>
</dbReference>
<dbReference type="PRINTS" id="PR01840">
    <property type="entry name" value="TATCFAMILY"/>
</dbReference>
<keyword evidence="5" id="KW-1003">Cell membrane</keyword>
<dbReference type="NCBIfam" id="TIGR00945">
    <property type="entry name" value="tatC"/>
    <property type="match status" value="1"/>
</dbReference>
<comment type="function">
    <text evidence="5">Part of the twin-arginine translocation (Tat) system that transports large folded proteins containing a characteristic twin-arginine motif in their signal peptide across membranes.</text>
</comment>
<name>A0AA96RE30_9BACL</name>
<keyword evidence="3 5" id="KW-1133">Transmembrane helix</keyword>
<feature type="transmembrane region" description="Helical" evidence="5">
    <location>
        <begin position="152"/>
        <end position="177"/>
    </location>
</feature>
<dbReference type="EMBL" id="CP130318">
    <property type="protein sequence ID" value="WNQ10437.1"/>
    <property type="molecule type" value="Genomic_DNA"/>
</dbReference>
<comment type="subunit">
    <text evidence="5">Forms a complex with TatA.</text>
</comment>
<keyword evidence="2 5" id="KW-0812">Transmembrane</keyword>
<evidence type="ECO:0000256" key="2">
    <source>
        <dbReference type="ARBA" id="ARBA00022692"/>
    </source>
</evidence>
<evidence type="ECO:0000256" key="1">
    <source>
        <dbReference type="ARBA" id="ARBA00004141"/>
    </source>
</evidence>
<keyword evidence="5" id="KW-0813">Transport</keyword>
<keyword evidence="4 5" id="KW-0472">Membrane</keyword>
<proteinExistence type="inferred from homology"/>
<feature type="transmembrane region" description="Helical" evidence="5">
    <location>
        <begin position="189"/>
        <end position="207"/>
    </location>
</feature>
<comment type="similarity">
    <text evidence="5">Belongs to the TatC family.</text>
</comment>
<gene>
    <name evidence="5 6" type="primary">tatC</name>
    <name evidence="6" type="ORF">MJA45_22895</name>
</gene>
<dbReference type="HAMAP" id="MF_00902">
    <property type="entry name" value="TatC"/>
    <property type="match status" value="1"/>
</dbReference>
<dbReference type="GO" id="GO:0065002">
    <property type="term" value="P:intracellular protein transmembrane transport"/>
    <property type="evidence" value="ECO:0007669"/>
    <property type="project" value="TreeGrafter"/>
</dbReference>
<sequence length="251" mass="28967">MEEDQMSLVDHLGELRRRIMWVAAVLVVTMVAGFFIAVPALDYLKSIPPATGISWHALAPGDGIRVYFQFAFLFAVAVTLPFTLYHLWAFVKPGLREEEQKATIKYIPFSVLLFLAGFSFAYFVVFRLALAFTTSLNERMSLIETYGITQYFTFMFNILLPVSLVFELPVVVMFLTKLRVLNPIRLRKLRRYSYLILVILSTLIAPPDLLSNLLIVLPLIILYEISVVLSGRIYRRQLEQDREWEEEYGPK</sequence>
<dbReference type="Pfam" id="PF00902">
    <property type="entry name" value="TatC"/>
    <property type="match status" value="1"/>
</dbReference>
<dbReference type="PANTHER" id="PTHR30371">
    <property type="entry name" value="SEC-INDEPENDENT PROTEIN TRANSLOCASE PROTEIN TATC"/>
    <property type="match status" value="1"/>
</dbReference>
<dbReference type="GO" id="GO:0043953">
    <property type="term" value="P:protein transport by the Tat complex"/>
    <property type="evidence" value="ECO:0007669"/>
    <property type="project" value="UniProtKB-UniRule"/>
</dbReference>
<evidence type="ECO:0000256" key="3">
    <source>
        <dbReference type="ARBA" id="ARBA00022989"/>
    </source>
</evidence>
<feature type="transmembrane region" description="Helical" evidence="5">
    <location>
        <begin position="66"/>
        <end position="88"/>
    </location>
</feature>
<accession>A0AA96RE30</accession>
<keyword evidence="5" id="KW-0811">Translocation</keyword>